<feature type="transmembrane region" description="Helical" evidence="6">
    <location>
        <begin position="408"/>
        <end position="430"/>
    </location>
</feature>
<dbReference type="KEGG" id="clus:A9F13_07g01606"/>
<dbReference type="Proteomes" id="UP000195602">
    <property type="component" value="Unassembled WGS sequence"/>
</dbReference>
<keyword evidence="3 6" id="KW-1133">Transmembrane helix</keyword>
<dbReference type="Gene3D" id="1.20.1250.20">
    <property type="entry name" value="MFS general substrate transporter like domains"/>
    <property type="match status" value="1"/>
</dbReference>
<dbReference type="PANTHER" id="PTHR23507">
    <property type="entry name" value="ZGC:174356"/>
    <property type="match status" value="1"/>
</dbReference>
<feature type="transmembrane region" description="Helical" evidence="6">
    <location>
        <begin position="186"/>
        <end position="209"/>
    </location>
</feature>
<evidence type="ECO:0000256" key="6">
    <source>
        <dbReference type="SAM" id="Phobius"/>
    </source>
</evidence>
<comment type="subcellular location">
    <subcellularLocation>
        <location evidence="1">Membrane</location>
        <topology evidence="1">Multi-pass membrane protein</topology>
    </subcellularLocation>
</comment>
<feature type="compositionally biased region" description="Low complexity" evidence="5">
    <location>
        <begin position="308"/>
        <end position="322"/>
    </location>
</feature>
<feature type="transmembrane region" description="Helical" evidence="6">
    <location>
        <begin position="512"/>
        <end position="535"/>
    </location>
</feature>
<evidence type="ECO:0000256" key="5">
    <source>
        <dbReference type="SAM" id="MobiDB-lite"/>
    </source>
</evidence>
<dbReference type="PANTHER" id="PTHR23507:SF1">
    <property type="entry name" value="FI18259P1-RELATED"/>
    <property type="match status" value="1"/>
</dbReference>
<name>A0AA91Q0W7_CLALS</name>
<proteinExistence type="predicted"/>
<reference evidence="7 8" key="1">
    <citation type="submission" date="2017-04" db="EMBL/GenBank/DDBJ databases">
        <title>Draft genome of the yeast Clavispora lusitaniae type strain CBS 6936.</title>
        <authorList>
            <person name="Durrens P."/>
            <person name="Klopp C."/>
            <person name="Biteau N."/>
            <person name="Fitton-Ouhabi V."/>
            <person name="Dementhon K."/>
            <person name="Accoceberry I."/>
            <person name="Sherman D.J."/>
            <person name="Noel T."/>
        </authorList>
    </citation>
    <scope>NUCLEOTIDE SEQUENCE [LARGE SCALE GENOMIC DNA]</scope>
    <source>
        <strain evidence="7 8">CBS 6936</strain>
    </source>
</reference>
<keyword evidence="2 6" id="KW-0812">Transmembrane</keyword>
<evidence type="ECO:0000256" key="3">
    <source>
        <dbReference type="ARBA" id="ARBA00022989"/>
    </source>
</evidence>
<feature type="transmembrane region" description="Helical" evidence="6">
    <location>
        <begin position="68"/>
        <end position="86"/>
    </location>
</feature>
<feature type="transmembrane region" description="Helical" evidence="6">
    <location>
        <begin position="451"/>
        <end position="472"/>
    </location>
</feature>
<keyword evidence="4 6" id="KW-0472">Membrane</keyword>
<gene>
    <name evidence="7" type="ORF">A9F13_07g01606</name>
</gene>
<dbReference type="SUPFAM" id="SSF103473">
    <property type="entry name" value="MFS general substrate transporter"/>
    <property type="match status" value="1"/>
</dbReference>
<dbReference type="AlphaFoldDB" id="A0AA91Q0W7"/>
<evidence type="ECO:0000256" key="4">
    <source>
        <dbReference type="ARBA" id="ARBA00023136"/>
    </source>
</evidence>
<comment type="caution">
    <text evidence="7">The sequence shown here is derived from an EMBL/GenBank/DDBJ whole genome shotgun (WGS) entry which is preliminary data.</text>
</comment>
<feature type="transmembrane region" description="Helical" evidence="6">
    <location>
        <begin position="478"/>
        <end position="500"/>
    </location>
</feature>
<evidence type="ECO:0008006" key="9">
    <source>
        <dbReference type="Google" id="ProtNLM"/>
    </source>
</evidence>
<feature type="transmembrane region" description="Helical" evidence="6">
    <location>
        <begin position="154"/>
        <end position="174"/>
    </location>
</feature>
<feature type="transmembrane region" description="Helical" evidence="6">
    <location>
        <begin position="370"/>
        <end position="396"/>
    </location>
</feature>
<feature type="region of interest" description="Disordered" evidence="5">
    <location>
        <begin position="308"/>
        <end position="333"/>
    </location>
</feature>
<evidence type="ECO:0000313" key="8">
    <source>
        <dbReference type="Proteomes" id="UP000195602"/>
    </source>
</evidence>
<evidence type="ECO:0000313" key="7">
    <source>
        <dbReference type="EMBL" id="OVF08697.1"/>
    </source>
</evidence>
<dbReference type="GO" id="GO:0016020">
    <property type="term" value="C:membrane"/>
    <property type="evidence" value="ECO:0007669"/>
    <property type="project" value="UniProtKB-SubCell"/>
</dbReference>
<feature type="transmembrane region" description="Helical" evidence="6">
    <location>
        <begin position="221"/>
        <end position="244"/>
    </location>
</feature>
<evidence type="ECO:0000256" key="1">
    <source>
        <dbReference type="ARBA" id="ARBA00004141"/>
    </source>
</evidence>
<organism evidence="7 8">
    <name type="scientific">Clavispora lusitaniae</name>
    <name type="common">Candida lusitaniae</name>
    <dbReference type="NCBI Taxonomy" id="36911"/>
    <lineage>
        <taxon>Eukaryota</taxon>
        <taxon>Fungi</taxon>
        <taxon>Dikarya</taxon>
        <taxon>Ascomycota</taxon>
        <taxon>Saccharomycotina</taxon>
        <taxon>Pichiomycetes</taxon>
        <taxon>Metschnikowiaceae</taxon>
        <taxon>Clavispora</taxon>
    </lineage>
</organism>
<accession>A0AA91Q0W7</accession>
<protein>
    <recommendedName>
        <fullName evidence="9">Major facilitator superfamily (MFS) profile domain-containing protein</fullName>
    </recommendedName>
</protein>
<dbReference type="EMBL" id="LYUB02000007">
    <property type="protein sequence ID" value="OVF08697.1"/>
    <property type="molecule type" value="Genomic_DNA"/>
</dbReference>
<evidence type="ECO:0000256" key="2">
    <source>
        <dbReference type="ARBA" id="ARBA00022692"/>
    </source>
</evidence>
<sequence>MSQRPSGPKYSAVNTDEAAVLEEAVEATYGAMHNESDPLASSALEEDSAWLKEQRLSHQSLHWLKRPTVIMIGICLFLVAFAASSAESTRQLITFKLACNSVAAEMGTGDVCDPAQTQILVSSLQQAYIIAVGCTTIFSSGKLGPLSDQYGRRLFIGLIVLFQAVGKLVKYFVITSGPELRFSLMVLTEILASLCGGVMTLVMLANCYVSDISEPHQRTYFLGIIMASLFVGLSLGPAVGNVLISLTNRMGVFARDISKVSTSAMTAVSGKIPREELVPLKVEIGLLFLVLLFICTVLPESRTQSARRMSRSLSRSSSQASLTRPDAPEAPSARPGLLSMVNFLRPLRLLAYPKDQVAPSRYASIRTTRVAVILLVLFDCLFISIMTPMGEVFVMYGVYRFDWTAQDIGSMLVVTCSFRAITLLVLSPILSHKLFSGYFGLRTLKKRYDHVEWAVVTTGLLADSMGMLLLGLSPSSRMFISVMAISSIGSIATPAVNSALVKFYPEQKVGELFSAMALLKNTLQIVVPYLVLGIYKKTVTHGIPQLLFFIVAIIVFIGLLVLTWVIYILDKEDARIARVAEAEAQMEEELRRQVHHRNSSFSAGA</sequence>
<dbReference type="InterPro" id="IPR036259">
    <property type="entry name" value="MFS_trans_sf"/>
</dbReference>
<feature type="transmembrane region" description="Helical" evidence="6">
    <location>
        <begin position="547"/>
        <end position="569"/>
    </location>
</feature>
<feature type="transmembrane region" description="Helical" evidence="6">
    <location>
        <begin position="284"/>
        <end position="301"/>
    </location>
</feature>
<dbReference type="GO" id="GO:0022857">
    <property type="term" value="F:transmembrane transporter activity"/>
    <property type="evidence" value="ECO:0007669"/>
    <property type="project" value="TreeGrafter"/>
</dbReference>